<dbReference type="Pfam" id="PF13621">
    <property type="entry name" value="Cupin_8"/>
    <property type="match status" value="1"/>
</dbReference>
<dbReference type="EMBL" id="FSRK01000003">
    <property type="protein sequence ID" value="SIO48168.1"/>
    <property type="molecule type" value="Genomic_DNA"/>
</dbReference>
<evidence type="ECO:0000313" key="2">
    <source>
        <dbReference type="EMBL" id="SIO48168.1"/>
    </source>
</evidence>
<proteinExistence type="predicted"/>
<accession>A0A1N6JUX6</accession>
<dbReference type="PANTHER" id="PTHR12461">
    <property type="entry name" value="HYPOXIA-INDUCIBLE FACTOR 1 ALPHA INHIBITOR-RELATED"/>
    <property type="match status" value="1"/>
</dbReference>
<evidence type="ECO:0000313" key="3">
    <source>
        <dbReference type="Proteomes" id="UP000185207"/>
    </source>
</evidence>
<gene>
    <name evidence="2" type="ORF">SAMN05444409_3903</name>
</gene>
<dbReference type="SMART" id="SM00558">
    <property type="entry name" value="JmjC"/>
    <property type="match status" value="1"/>
</dbReference>
<dbReference type="InterPro" id="IPR003347">
    <property type="entry name" value="JmjC_dom"/>
</dbReference>
<dbReference type="OrthoDB" id="2942327at2"/>
<evidence type="ECO:0000259" key="1">
    <source>
        <dbReference type="PROSITE" id="PS51184"/>
    </source>
</evidence>
<dbReference type="InterPro" id="IPR041667">
    <property type="entry name" value="Cupin_8"/>
</dbReference>
<dbReference type="Gene3D" id="2.60.120.650">
    <property type="entry name" value="Cupin"/>
    <property type="match status" value="1"/>
</dbReference>
<sequence length="303" mass="35677">MELKSLDKVKNITSDQFVSQYMKPNVPVIIEDFVDSQSAAFQKWNYDYFKEIAGEKEVDVYGGEIHSLNRAASKPIAKMTFAEYLDLISEKATEYRLFLFNLLTIKPELKKDIQYKDITKGKVLHWLPFMFFGGEGSNTRNHVDIDMSHVFLTQYQGVKRVWLFPLNQSDLLYKLPYNFHSIANLKTSTQEEFPGLKYLKGYEAILKPGQTLYMPSGWWHFIQYETEGYSISVRALPSKLIEKWRGFRNLVFTRHFDNLMRKLFKEKWFNYKVSVAKRRAQKAIDKIEGKHILDDIPDIPIHF</sequence>
<dbReference type="Proteomes" id="UP000185207">
    <property type="component" value="Unassembled WGS sequence"/>
</dbReference>
<name>A0A1N6JUX6_9FLAO</name>
<protein>
    <submittedName>
        <fullName evidence="2">Cupin-like domain-containing protein</fullName>
    </submittedName>
</protein>
<dbReference type="AlphaFoldDB" id="A0A1N6JUX6"/>
<organism evidence="2 3">
    <name type="scientific">Epilithonimonas zeae</name>
    <dbReference type="NCBI Taxonomy" id="1416779"/>
    <lineage>
        <taxon>Bacteria</taxon>
        <taxon>Pseudomonadati</taxon>
        <taxon>Bacteroidota</taxon>
        <taxon>Flavobacteriia</taxon>
        <taxon>Flavobacteriales</taxon>
        <taxon>Weeksellaceae</taxon>
        <taxon>Chryseobacterium group</taxon>
        <taxon>Epilithonimonas</taxon>
    </lineage>
</organism>
<feature type="domain" description="JmjC" evidence="1">
    <location>
        <begin position="95"/>
        <end position="252"/>
    </location>
</feature>
<dbReference type="SUPFAM" id="SSF51197">
    <property type="entry name" value="Clavaminate synthase-like"/>
    <property type="match status" value="1"/>
</dbReference>
<dbReference type="STRING" id="1416779.SAMN05444409_3903"/>
<dbReference type="PROSITE" id="PS51184">
    <property type="entry name" value="JMJC"/>
    <property type="match status" value="1"/>
</dbReference>
<keyword evidence="3" id="KW-1185">Reference proteome</keyword>
<reference evidence="3" key="1">
    <citation type="submission" date="2016-11" db="EMBL/GenBank/DDBJ databases">
        <authorList>
            <person name="Varghese N."/>
            <person name="Submissions S."/>
        </authorList>
    </citation>
    <scope>NUCLEOTIDE SEQUENCE [LARGE SCALE GENOMIC DNA]</scope>
    <source>
        <strain evidence="3">DSM 27623</strain>
    </source>
</reference>
<dbReference type="RefSeq" id="WP_074237008.1">
    <property type="nucleotide sequence ID" value="NZ_FSRK01000003.1"/>
</dbReference>
<dbReference type="PANTHER" id="PTHR12461:SF105">
    <property type="entry name" value="HYPOXIA-INDUCIBLE FACTOR 1-ALPHA INHIBITOR"/>
    <property type="match status" value="1"/>
</dbReference>